<organism evidence="2 3">
    <name type="scientific">Austropuccinia psidii MF-1</name>
    <dbReference type="NCBI Taxonomy" id="1389203"/>
    <lineage>
        <taxon>Eukaryota</taxon>
        <taxon>Fungi</taxon>
        <taxon>Dikarya</taxon>
        <taxon>Basidiomycota</taxon>
        <taxon>Pucciniomycotina</taxon>
        <taxon>Pucciniomycetes</taxon>
        <taxon>Pucciniales</taxon>
        <taxon>Sphaerophragmiaceae</taxon>
        <taxon>Austropuccinia</taxon>
    </lineage>
</organism>
<dbReference type="EMBL" id="AVOT02002595">
    <property type="protein sequence ID" value="MBW0470910.1"/>
    <property type="molecule type" value="Genomic_DNA"/>
</dbReference>
<feature type="region of interest" description="Disordered" evidence="1">
    <location>
        <begin position="22"/>
        <end position="60"/>
    </location>
</feature>
<evidence type="ECO:0000256" key="1">
    <source>
        <dbReference type="SAM" id="MobiDB-lite"/>
    </source>
</evidence>
<dbReference type="AlphaFoldDB" id="A0A9Q3BU91"/>
<dbReference type="Proteomes" id="UP000765509">
    <property type="component" value="Unassembled WGS sequence"/>
</dbReference>
<evidence type="ECO:0000313" key="2">
    <source>
        <dbReference type="EMBL" id="MBW0470910.1"/>
    </source>
</evidence>
<reference evidence="2" key="1">
    <citation type="submission" date="2021-03" db="EMBL/GenBank/DDBJ databases">
        <title>Draft genome sequence of rust myrtle Austropuccinia psidii MF-1, a brazilian biotype.</title>
        <authorList>
            <person name="Quecine M.C."/>
            <person name="Pachon D.M.R."/>
            <person name="Bonatelli M.L."/>
            <person name="Correr F.H."/>
            <person name="Franceschini L.M."/>
            <person name="Leite T.F."/>
            <person name="Margarido G.R.A."/>
            <person name="Almeida C.A."/>
            <person name="Ferrarezi J.A."/>
            <person name="Labate C.A."/>
        </authorList>
    </citation>
    <scope>NUCLEOTIDE SEQUENCE</scope>
    <source>
        <strain evidence="2">MF-1</strain>
    </source>
</reference>
<accession>A0A9Q3BU91</accession>
<name>A0A9Q3BU91_9BASI</name>
<comment type="caution">
    <text evidence="2">The sequence shown here is derived from an EMBL/GenBank/DDBJ whole genome shotgun (WGS) entry which is preliminary data.</text>
</comment>
<sequence length="198" mass="21569">MASAAHGPWDLSGPFLPNFNEAKGRQRGGLEATSAHFGQKAQTAQIGPRTQVTRGNKPPSIRGFLSRSGKPLAQLNGPKPVGASSGAYMVLYTIMHHFSSSIQCLWFQDSIMSFQITPPSQSLTSKEGFSPSVLQSMVATRRPFEDPNSLAFQVVAISSQDSSRVNFKRLLIIRTVFKASSTSALLRQLDWPIQAVFS</sequence>
<evidence type="ECO:0000313" key="3">
    <source>
        <dbReference type="Proteomes" id="UP000765509"/>
    </source>
</evidence>
<keyword evidence="3" id="KW-1185">Reference proteome</keyword>
<gene>
    <name evidence="2" type="ORF">O181_010625</name>
</gene>
<feature type="compositionally biased region" description="Polar residues" evidence="1">
    <location>
        <begin position="40"/>
        <end position="54"/>
    </location>
</feature>
<protein>
    <submittedName>
        <fullName evidence="2">Uncharacterized protein</fullName>
    </submittedName>
</protein>
<proteinExistence type="predicted"/>